<dbReference type="Pfam" id="PF00652">
    <property type="entry name" value="Ricin_B_lectin"/>
    <property type="match status" value="1"/>
</dbReference>
<comment type="similarity">
    <text evidence="1">Belongs to the glycosyl hydrolase 5 (cellulase A) family.</text>
</comment>
<keyword evidence="3" id="KW-0326">Glycosidase</keyword>
<comment type="caution">
    <text evidence="7">The sequence shown here is derived from an EMBL/GenBank/DDBJ whole genome shotgun (WGS) entry which is preliminary data.</text>
</comment>
<evidence type="ECO:0000256" key="2">
    <source>
        <dbReference type="ARBA" id="ARBA00022801"/>
    </source>
</evidence>
<dbReference type="PANTHER" id="PTHR31297">
    <property type="entry name" value="GLUCAN ENDO-1,6-BETA-GLUCOSIDASE B"/>
    <property type="match status" value="1"/>
</dbReference>
<evidence type="ECO:0000256" key="5">
    <source>
        <dbReference type="SAM" id="SignalP"/>
    </source>
</evidence>
<evidence type="ECO:0000256" key="1">
    <source>
        <dbReference type="ARBA" id="ARBA00005641"/>
    </source>
</evidence>
<sequence length="746" mass="79667">MASFKAISLFALTALASVASAGPSTGKSYTVSPASFSNLCVVPAGDWDGARLTLADCDTSDDIAWTFDGRSLKNSATQRCVDVIDGGHWNGNGLQTWTCFDDNTNQRFSPSDGAIQWTGQNMCIDLTDGNGYAGNNLQLWQCYSWNTNQQWTFTEVEEVDDCEDGSCGNDSEDCETSAYPSASASASATIPASASDYVSASASIPASASDYVSASATISGSASISAPTESASASASSLGGELLANSSSSAWYSASASANWSESSSAAWSAPSSAAWSASSSAAWSASSSADWNASSSAPAWASASESASATASSSAPSASASVGSGGSGNADMSGYLQVSGTKVVDANGNTVQLKGTNLGGWLVWEDWMCGITDNSGSADRFPQTTLENRFGEEQTRELMKVWQDNWLVSSDFDNLAAMGFNVLRLPFSYRNFIRSDGTYITDSSGNLDLSRLDWAVAQAKARGMYVIPTYHIWDGQEQRYSTISEDSAEGKAQRDKAGELWTKIAAHFAGETAIAAFDAINEPTGSANNNLQRDLYHAIRAGDSKRIIIMESIANSPDSDWTNVMYSMHEYLMMGESDDGYNQYMFEQGVRADTNQYTSVGVPTYIGEFMASGNTLTWMLEQMNDMGVWWSGWTYKTVNMDRWGLYNFGSNMYVDVSADSFDSLKSAWSNMGGIWKSRVADQYASAAGGSAKSKRDEIAERAPIVSTGEKKRAVFSPRVGGARSAMKRSTPHAGRSRRQVHGAKL</sequence>
<dbReference type="GO" id="GO:0009251">
    <property type="term" value="P:glucan catabolic process"/>
    <property type="evidence" value="ECO:0007669"/>
    <property type="project" value="TreeGrafter"/>
</dbReference>
<dbReference type="Pfam" id="PF00150">
    <property type="entry name" value="Cellulase"/>
    <property type="match status" value="1"/>
</dbReference>
<dbReference type="PANTHER" id="PTHR31297:SF42">
    <property type="entry name" value="GLYCOSIDE HYDROLASE FAMILY 5 DOMAIN-CONTAINING PROTEIN"/>
    <property type="match status" value="1"/>
</dbReference>
<dbReference type="SUPFAM" id="SSF50370">
    <property type="entry name" value="Ricin B-like lectins"/>
    <property type="match status" value="1"/>
</dbReference>
<dbReference type="GO" id="GO:0009986">
    <property type="term" value="C:cell surface"/>
    <property type="evidence" value="ECO:0007669"/>
    <property type="project" value="TreeGrafter"/>
</dbReference>
<dbReference type="PROSITE" id="PS50231">
    <property type="entry name" value="RICIN_B_LECTIN"/>
    <property type="match status" value="1"/>
</dbReference>
<accession>A0AAD9D199</accession>
<feature type="region of interest" description="Disordered" evidence="4">
    <location>
        <begin position="691"/>
        <end position="746"/>
    </location>
</feature>
<gene>
    <name evidence="7" type="ORF">DB88DRAFT_323246</name>
</gene>
<evidence type="ECO:0000313" key="8">
    <source>
        <dbReference type="Proteomes" id="UP001182556"/>
    </source>
</evidence>
<dbReference type="InterPro" id="IPR035992">
    <property type="entry name" value="Ricin_B-like_lectins"/>
</dbReference>
<dbReference type="Proteomes" id="UP001182556">
    <property type="component" value="Unassembled WGS sequence"/>
</dbReference>
<dbReference type="Gene3D" id="2.80.10.50">
    <property type="match status" value="2"/>
</dbReference>
<organism evidence="7 8">
    <name type="scientific">Papiliotrema laurentii</name>
    <name type="common">Cryptococcus laurentii</name>
    <dbReference type="NCBI Taxonomy" id="5418"/>
    <lineage>
        <taxon>Eukaryota</taxon>
        <taxon>Fungi</taxon>
        <taxon>Dikarya</taxon>
        <taxon>Basidiomycota</taxon>
        <taxon>Agaricomycotina</taxon>
        <taxon>Tremellomycetes</taxon>
        <taxon>Tremellales</taxon>
        <taxon>Rhynchogastremaceae</taxon>
        <taxon>Papiliotrema</taxon>
    </lineage>
</organism>
<evidence type="ECO:0000256" key="3">
    <source>
        <dbReference type="ARBA" id="ARBA00023295"/>
    </source>
</evidence>
<dbReference type="CDD" id="cd00161">
    <property type="entry name" value="beta-trefoil_Ricin-like"/>
    <property type="match status" value="1"/>
</dbReference>
<dbReference type="SMART" id="SM00458">
    <property type="entry name" value="RICIN"/>
    <property type="match status" value="1"/>
</dbReference>
<dbReference type="InterPro" id="IPR001547">
    <property type="entry name" value="Glyco_hydro_5"/>
</dbReference>
<dbReference type="GO" id="GO:0005576">
    <property type="term" value="C:extracellular region"/>
    <property type="evidence" value="ECO:0007669"/>
    <property type="project" value="TreeGrafter"/>
</dbReference>
<keyword evidence="8" id="KW-1185">Reference proteome</keyword>
<feature type="compositionally biased region" description="Basic residues" evidence="4">
    <location>
        <begin position="726"/>
        <end position="746"/>
    </location>
</feature>
<feature type="chain" id="PRO_5042267711" evidence="5">
    <location>
        <begin position="22"/>
        <end position="746"/>
    </location>
</feature>
<protein>
    <submittedName>
        <fullName evidence="7">Glycoside hydrolase superfamily</fullName>
    </submittedName>
</protein>
<dbReference type="AlphaFoldDB" id="A0AAD9D199"/>
<dbReference type="InterPro" id="IPR000772">
    <property type="entry name" value="Ricin_B_lectin"/>
</dbReference>
<proteinExistence type="inferred from homology"/>
<evidence type="ECO:0000256" key="4">
    <source>
        <dbReference type="SAM" id="MobiDB-lite"/>
    </source>
</evidence>
<feature type="domain" description="Ricin B lectin" evidence="6">
    <location>
        <begin position="25"/>
        <end position="154"/>
    </location>
</feature>
<dbReference type="SUPFAM" id="SSF51445">
    <property type="entry name" value="(Trans)glycosidases"/>
    <property type="match status" value="1"/>
</dbReference>
<dbReference type="Gene3D" id="3.20.20.80">
    <property type="entry name" value="Glycosidases"/>
    <property type="match status" value="1"/>
</dbReference>
<keyword evidence="5" id="KW-0732">Signal</keyword>
<dbReference type="InterPro" id="IPR050386">
    <property type="entry name" value="Glycosyl_hydrolase_5"/>
</dbReference>
<keyword evidence="2 7" id="KW-0378">Hydrolase</keyword>
<dbReference type="EMBL" id="JAODAN010000007">
    <property type="protein sequence ID" value="KAK1922941.1"/>
    <property type="molecule type" value="Genomic_DNA"/>
</dbReference>
<evidence type="ECO:0000313" key="7">
    <source>
        <dbReference type="EMBL" id="KAK1922941.1"/>
    </source>
</evidence>
<reference evidence="7" key="1">
    <citation type="submission" date="2023-02" db="EMBL/GenBank/DDBJ databases">
        <title>Identification and recombinant expression of a fungal hydrolase from Papiliotrema laurentii that hydrolyzes apple cutin and clears colloidal polyester polyurethane.</title>
        <authorList>
            <consortium name="DOE Joint Genome Institute"/>
            <person name="Roman V.A."/>
            <person name="Bojanowski C."/>
            <person name="Crable B.R."/>
            <person name="Wagner D.N."/>
            <person name="Hung C.S."/>
            <person name="Nadeau L.J."/>
            <person name="Schratz L."/>
            <person name="Haridas S."/>
            <person name="Pangilinan J."/>
            <person name="Lipzen A."/>
            <person name="Na H."/>
            <person name="Yan M."/>
            <person name="Ng V."/>
            <person name="Grigoriev I.V."/>
            <person name="Spatafora J.W."/>
            <person name="Barlow D."/>
            <person name="Biffinger J."/>
            <person name="Kelley-Loughnane N."/>
            <person name="Varaljay V.A."/>
            <person name="Crookes-Goodson W.J."/>
        </authorList>
    </citation>
    <scope>NUCLEOTIDE SEQUENCE</scope>
    <source>
        <strain evidence="7">5307AH</strain>
    </source>
</reference>
<dbReference type="GO" id="GO:0008422">
    <property type="term" value="F:beta-glucosidase activity"/>
    <property type="evidence" value="ECO:0007669"/>
    <property type="project" value="TreeGrafter"/>
</dbReference>
<name>A0AAD9D199_PAPLA</name>
<evidence type="ECO:0000259" key="6">
    <source>
        <dbReference type="SMART" id="SM00458"/>
    </source>
</evidence>
<feature type="signal peptide" evidence="5">
    <location>
        <begin position="1"/>
        <end position="21"/>
    </location>
</feature>
<dbReference type="InterPro" id="IPR017853">
    <property type="entry name" value="GH"/>
</dbReference>